<dbReference type="AlphaFoldDB" id="A0A939IQU7"/>
<evidence type="ECO:0000256" key="2">
    <source>
        <dbReference type="SAM" id="Phobius"/>
    </source>
</evidence>
<feature type="compositionally biased region" description="Polar residues" evidence="1">
    <location>
        <begin position="153"/>
        <end position="164"/>
    </location>
</feature>
<gene>
    <name evidence="3" type="ORF">JF543_03740</name>
</gene>
<organism evidence="3 4">
    <name type="scientific">Microbacterium esteraromaticum</name>
    <dbReference type="NCBI Taxonomy" id="57043"/>
    <lineage>
        <taxon>Bacteria</taxon>
        <taxon>Bacillati</taxon>
        <taxon>Actinomycetota</taxon>
        <taxon>Actinomycetes</taxon>
        <taxon>Micrococcales</taxon>
        <taxon>Microbacteriaceae</taxon>
        <taxon>Microbacterium</taxon>
    </lineage>
</organism>
<sequence>MTVSMHMPYQTPVGGNRIDELEGDGADITARGIQVSELGKAMEDAWKLIARLVDDGAEMEGDAVEKLREVAEDVNADLRKGGELYTAVGPHIEKYGSAVSASKPTLDSLASDLRETWQKYYYASEYARAAGLAVPNVPDSDAEPSEQYAYDSAEQNAQDAQDTANGHKANWDDYAAQYDREYNTWFNAYEEAVREIRSGISGKIEDSWKDDVRGALDALADILAVAGLVLAVLAIIVGGPIVMALAAAVAVLTLLTQVAKFAVGDGDWFELSLAIVGCIPFIGPGFKFFKGLAQGSSGFPGFLGALKTALKTDAFRLAGVGAGSPAAWLRGLNDLAGATPAAKAGEFVTEFFSGKGVTEWGTMGARGIDALDTVSTVWATKLGIVGNIKSAADGTFGNFFDPDQNRFS</sequence>
<keyword evidence="2" id="KW-0812">Transmembrane</keyword>
<protein>
    <recommendedName>
        <fullName evidence="5">WXG100 family type VII secretion target</fullName>
    </recommendedName>
</protein>
<dbReference type="RefSeq" id="WP_206822773.1">
    <property type="nucleotide sequence ID" value="NZ_CP063379.1"/>
</dbReference>
<feature type="transmembrane region" description="Helical" evidence="2">
    <location>
        <begin position="223"/>
        <end position="256"/>
    </location>
</feature>
<reference evidence="3" key="1">
    <citation type="submission" date="2020-12" db="EMBL/GenBank/DDBJ databases">
        <title>PHA producing bacteria isolated from mangrove.</title>
        <authorList>
            <person name="Zheng W."/>
            <person name="Yu S."/>
            <person name="Huang Y."/>
        </authorList>
    </citation>
    <scope>NUCLEOTIDE SEQUENCE</scope>
    <source>
        <strain evidence="3">GN8-5</strain>
    </source>
</reference>
<feature type="region of interest" description="Disordered" evidence="1">
    <location>
        <begin position="138"/>
        <end position="166"/>
    </location>
</feature>
<evidence type="ECO:0000256" key="1">
    <source>
        <dbReference type="SAM" id="MobiDB-lite"/>
    </source>
</evidence>
<dbReference type="EMBL" id="JAEMWU010000001">
    <property type="protein sequence ID" value="MBN8205070.1"/>
    <property type="molecule type" value="Genomic_DNA"/>
</dbReference>
<evidence type="ECO:0000313" key="4">
    <source>
        <dbReference type="Proteomes" id="UP000664385"/>
    </source>
</evidence>
<evidence type="ECO:0000313" key="3">
    <source>
        <dbReference type="EMBL" id="MBN8205070.1"/>
    </source>
</evidence>
<accession>A0A939IQU7</accession>
<dbReference type="Proteomes" id="UP000664385">
    <property type="component" value="Unassembled WGS sequence"/>
</dbReference>
<name>A0A939IQU7_9MICO</name>
<keyword evidence="2" id="KW-1133">Transmembrane helix</keyword>
<evidence type="ECO:0008006" key="5">
    <source>
        <dbReference type="Google" id="ProtNLM"/>
    </source>
</evidence>
<feature type="transmembrane region" description="Helical" evidence="2">
    <location>
        <begin position="268"/>
        <end position="289"/>
    </location>
</feature>
<proteinExistence type="predicted"/>
<keyword evidence="2" id="KW-0472">Membrane</keyword>
<comment type="caution">
    <text evidence="3">The sequence shown here is derived from an EMBL/GenBank/DDBJ whole genome shotgun (WGS) entry which is preliminary data.</text>
</comment>